<dbReference type="EMBL" id="OMOH01000016">
    <property type="protein sequence ID" value="SPF69527.1"/>
    <property type="molecule type" value="Genomic_DNA"/>
</dbReference>
<evidence type="ECO:0000259" key="1">
    <source>
        <dbReference type="Pfam" id="PF06792"/>
    </source>
</evidence>
<evidence type="ECO:0000313" key="3">
    <source>
        <dbReference type="EMBL" id="SPF69527.1"/>
    </source>
</evidence>
<dbReference type="Pfam" id="PF23189">
    <property type="entry name" value="UPF0261_C"/>
    <property type="match status" value="1"/>
</dbReference>
<dbReference type="InterPro" id="IPR051353">
    <property type="entry name" value="Tobamovirus_resist_UPF0261"/>
</dbReference>
<organism evidence="3 4">
    <name type="scientific">Propionibacterium ruminifibrarum</name>
    <dbReference type="NCBI Taxonomy" id="1962131"/>
    <lineage>
        <taxon>Bacteria</taxon>
        <taxon>Bacillati</taxon>
        <taxon>Actinomycetota</taxon>
        <taxon>Actinomycetes</taxon>
        <taxon>Propionibacteriales</taxon>
        <taxon>Propionibacteriaceae</taxon>
        <taxon>Propionibacterium</taxon>
    </lineage>
</organism>
<feature type="domain" description="UPF0261" evidence="1">
    <location>
        <begin position="5"/>
        <end position="159"/>
    </location>
</feature>
<dbReference type="InterPro" id="IPR056778">
    <property type="entry name" value="UPF0261_C"/>
</dbReference>
<dbReference type="Gene3D" id="3.40.50.12020">
    <property type="entry name" value="Uncharacterised protein family UPF0261, NN domain"/>
    <property type="match status" value="1"/>
</dbReference>
<keyword evidence="4" id="KW-1185">Reference proteome</keyword>
<name>A0A375I5Q8_9ACTN</name>
<evidence type="ECO:0000259" key="2">
    <source>
        <dbReference type="Pfam" id="PF23189"/>
    </source>
</evidence>
<dbReference type="InterPro" id="IPR044122">
    <property type="entry name" value="UPF0261_N"/>
</dbReference>
<proteinExistence type="predicted"/>
<accession>A0A375I5Q8</accession>
<feature type="domain" description="UPF0261" evidence="2">
    <location>
        <begin position="173"/>
        <end position="386"/>
    </location>
</feature>
<protein>
    <submittedName>
        <fullName evidence="3">Uncharacterized protein</fullName>
    </submittedName>
</protein>
<dbReference type="Pfam" id="PF06792">
    <property type="entry name" value="UPF0261"/>
    <property type="match status" value="1"/>
</dbReference>
<reference evidence="4" key="1">
    <citation type="submission" date="2018-02" db="EMBL/GenBank/DDBJ databases">
        <authorList>
            <person name="Hornung B."/>
        </authorList>
    </citation>
    <scope>NUCLEOTIDE SEQUENCE [LARGE SCALE GENOMIC DNA]</scope>
</reference>
<dbReference type="CDD" id="cd15488">
    <property type="entry name" value="Tm-1-like"/>
    <property type="match status" value="1"/>
</dbReference>
<dbReference type="AlphaFoldDB" id="A0A375I5Q8"/>
<dbReference type="PANTHER" id="PTHR31862">
    <property type="entry name" value="UPF0261 DOMAIN PROTEIN (AFU_ORTHOLOGUE AFUA_1G10120)"/>
    <property type="match status" value="1"/>
</dbReference>
<evidence type="ECO:0000313" key="4">
    <source>
        <dbReference type="Proteomes" id="UP000265962"/>
    </source>
</evidence>
<dbReference type="PANTHER" id="PTHR31862:SF1">
    <property type="entry name" value="UPF0261 DOMAIN PROTEIN (AFU_ORTHOLOGUE AFUA_1G10120)"/>
    <property type="match status" value="1"/>
</dbReference>
<gene>
    <name evidence="3" type="ORF">PROPJV5_2513</name>
</gene>
<dbReference type="Gene3D" id="3.40.50.12030">
    <property type="entry name" value="Uncharacterised protein family UPF0261, NC domain"/>
    <property type="match status" value="1"/>
</dbReference>
<sequence>MFSRLAASHLDPFYIDVSTLDTDPLDPGTGYSSNEIRRFHSAEWNALASSGRGEKIDFMAAVAAEFICRLHREGQVHGIISAGGLQNTVLATSAMRRLPIGLPKVMVTTAATGPREFQLVTGNRDIIVVPSLSDLAGVNMFTRTTLDNACACLAGMLTLAENPGEGIRRGSRLSVGLTQMGVTNIAAVAAIRRLRELGFEPVGFHATGSGGPTMEECVEEGLLHGALDMTLHEIVSDVMETGYSVGAKGRLERLLAGDAPVLLAPGGLDFIDDWTDNFPVGLAGRRFVLHNSNLAHIKLTVEEARRVGRVIGGRIAGSHRGVDMLIPTGALRSEAEAGGKMHDPEVDKALVDAIIESAGPGLRTTLFEGDLNTEGFGTAAADLFARISGRTTCGGE</sequence>
<dbReference type="Proteomes" id="UP000265962">
    <property type="component" value="Unassembled WGS sequence"/>
</dbReference>